<keyword evidence="3 5" id="KW-0378">Hydrolase</keyword>
<accession>A0A0F9YJE7</accession>
<name>A0A0F9YJE7_9BACT</name>
<dbReference type="InterPro" id="IPR001478">
    <property type="entry name" value="PDZ"/>
</dbReference>
<dbReference type="PANTHER" id="PTHR32060:SF30">
    <property type="entry name" value="CARBOXY-TERMINAL PROCESSING PROTEASE CTPA"/>
    <property type="match status" value="1"/>
</dbReference>
<dbReference type="SMART" id="SM00228">
    <property type="entry name" value="PDZ"/>
    <property type="match status" value="1"/>
</dbReference>
<comment type="similarity">
    <text evidence="1 5">Belongs to the peptidase S41A family.</text>
</comment>
<dbReference type="InterPro" id="IPR041489">
    <property type="entry name" value="PDZ_6"/>
</dbReference>
<dbReference type="SUPFAM" id="SSF52096">
    <property type="entry name" value="ClpP/crotonase"/>
    <property type="match status" value="1"/>
</dbReference>
<dbReference type="PROSITE" id="PS50106">
    <property type="entry name" value="PDZ"/>
    <property type="match status" value="1"/>
</dbReference>
<dbReference type="Proteomes" id="UP000034803">
    <property type="component" value="Unassembled WGS sequence"/>
</dbReference>
<dbReference type="AlphaFoldDB" id="A0A0F9YJE7"/>
<dbReference type="GO" id="GO:0006508">
    <property type="term" value="P:proteolysis"/>
    <property type="evidence" value="ECO:0007669"/>
    <property type="project" value="UniProtKB-KW"/>
</dbReference>
<dbReference type="Pfam" id="PF17820">
    <property type="entry name" value="PDZ_6"/>
    <property type="match status" value="1"/>
</dbReference>
<protein>
    <submittedName>
        <fullName evidence="7">Carboxyl-terminal protease</fullName>
    </submittedName>
</protein>
<dbReference type="InterPro" id="IPR004447">
    <property type="entry name" value="Peptidase_S41A"/>
</dbReference>
<evidence type="ECO:0000256" key="4">
    <source>
        <dbReference type="ARBA" id="ARBA00022825"/>
    </source>
</evidence>
<dbReference type="PANTHER" id="PTHR32060">
    <property type="entry name" value="TAIL-SPECIFIC PROTEASE"/>
    <property type="match status" value="1"/>
</dbReference>
<dbReference type="InterPro" id="IPR036034">
    <property type="entry name" value="PDZ_sf"/>
</dbReference>
<evidence type="ECO:0000256" key="5">
    <source>
        <dbReference type="RuleBase" id="RU004404"/>
    </source>
</evidence>
<dbReference type="NCBIfam" id="TIGR00225">
    <property type="entry name" value="prc"/>
    <property type="match status" value="1"/>
</dbReference>
<feature type="domain" description="PDZ" evidence="6">
    <location>
        <begin position="111"/>
        <end position="185"/>
    </location>
</feature>
<dbReference type="EMBL" id="LBOI01000009">
    <property type="protein sequence ID" value="KKP31448.1"/>
    <property type="molecule type" value="Genomic_DNA"/>
</dbReference>
<dbReference type="SMART" id="SM00245">
    <property type="entry name" value="TSPc"/>
    <property type="match status" value="1"/>
</dbReference>
<dbReference type="InterPro" id="IPR005151">
    <property type="entry name" value="Tail-specific_protease"/>
</dbReference>
<dbReference type="GO" id="GO:0007165">
    <property type="term" value="P:signal transduction"/>
    <property type="evidence" value="ECO:0007669"/>
    <property type="project" value="TreeGrafter"/>
</dbReference>
<dbReference type="Gene3D" id="3.30.750.44">
    <property type="match status" value="1"/>
</dbReference>
<dbReference type="Pfam" id="PF03572">
    <property type="entry name" value="Peptidase_S41"/>
    <property type="match status" value="1"/>
</dbReference>
<dbReference type="Pfam" id="PF22694">
    <property type="entry name" value="CtpB_N-like"/>
    <property type="match status" value="1"/>
</dbReference>
<keyword evidence="4 5" id="KW-0720">Serine protease</keyword>
<sequence>MSKINMNFSYVRKVILGVIAIGVIFTAGYILGSNGFKLETASFPKIKISREVPQDKRDVDFSLFWRVWDTLNTSYYDKSKISPQKMVYGAISGMVASLGDPYTAFLPPEENKVIEEDLSGSFEGVGIQIGFKGKNLAVIAPLPGSPADEVGVKAGDLIIEIKDEEKKIDVGTNGMTLTDAVKLIRGKAGTKITLFLLREGVSEPIKTEITRKNIDVPSIILSFVDNNGVVIQNGTIAHIKLLKFGADTLTEWTKAVNEVVGKRGVKSIVLDLRNNPGGYMQGAVDIASEFVKTGSVVVIEDKGGINKQEYKTNKIGALNDYKLVILVNGGSASASEILAGALREIKGVKLVGEITFGKGTIQEPLQLEQGSGLHITIAKWLTPKGVWVNEKGFEPDVKIEDKVDTQVDEQLLEAIKILSKN</sequence>
<reference evidence="7 8" key="1">
    <citation type="journal article" date="2015" name="Nature">
        <title>rRNA introns, odd ribosomes, and small enigmatic genomes across a large radiation of phyla.</title>
        <authorList>
            <person name="Brown C.T."/>
            <person name="Hug L.A."/>
            <person name="Thomas B.C."/>
            <person name="Sharon I."/>
            <person name="Castelle C.J."/>
            <person name="Singh A."/>
            <person name="Wilkins M.J."/>
            <person name="Williams K.H."/>
            <person name="Banfield J.F."/>
        </authorList>
    </citation>
    <scope>NUCLEOTIDE SEQUENCE [LARGE SCALE GENOMIC DNA]</scope>
</reference>
<gene>
    <name evidence="7" type="ORF">UR21_C0009G0029</name>
</gene>
<dbReference type="CDD" id="cd07560">
    <property type="entry name" value="Peptidase_S41_CPP"/>
    <property type="match status" value="1"/>
</dbReference>
<evidence type="ECO:0000256" key="3">
    <source>
        <dbReference type="ARBA" id="ARBA00022801"/>
    </source>
</evidence>
<dbReference type="GO" id="GO:0004175">
    <property type="term" value="F:endopeptidase activity"/>
    <property type="evidence" value="ECO:0007669"/>
    <property type="project" value="TreeGrafter"/>
</dbReference>
<dbReference type="Gene3D" id="3.90.226.10">
    <property type="entry name" value="2-enoyl-CoA Hydratase, Chain A, domain 1"/>
    <property type="match status" value="1"/>
</dbReference>
<dbReference type="GO" id="GO:0030288">
    <property type="term" value="C:outer membrane-bounded periplasmic space"/>
    <property type="evidence" value="ECO:0007669"/>
    <property type="project" value="TreeGrafter"/>
</dbReference>
<organism evidence="7 8">
    <name type="scientific">Candidatus Woesebacteria bacterium GW2011_GWC2_31_9</name>
    <dbReference type="NCBI Taxonomy" id="1618586"/>
    <lineage>
        <taxon>Bacteria</taxon>
        <taxon>Candidatus Woeseibacteriota</taxon>
    </lineage>
</organism>
<evidence type="ECO:0000256" key="2">
    <source>
        <dbReference type="ARBA" id="ARBA00022670"/>
    </source>
</evidence>
<dbReference type="InterPro" id="IPR055210">
    <property type="entry name" value="CtpA/B_N"/>
</dbReference>
<evidence type="ECO:0000256" key="1">
    <source>
        <dbReference type="ARBA" id="ARBA00009179"/>
    </source>
</evidence>
<proteinExistence type="inferred from homology"/>
<dbReference type="CDD" id="cd06782">
    <property type="entry name" value="cpPDZ_CPP-like"/>
    <property type="match status" value="1"/>
</dbReference>
<evidence type="ECO:0000313" key="7">
    <source>
        <dbReference type="EMBL" id="KKP31448.1"/>
    </source>
</evidence>
<dbReference type="Gene3D" id="2.30.42.10">
    <property type="match status" value="1"/>
</dbReference>
<evidence type="ECO:0000313" key="8">
    <source>
        <dbReference type="Proteomes" id="UP000034803"/>
    </source>
</evidence>
<keyword evidence="2 5" id="KW-0645">Protease</keyword>
<dbReference type="InterPro" id="IPR029045">
    <property type="entry name" value="ClpP/crotonase-like_dom_sf"/>
</dbReference>
<evidence type="ECO:0000259" key="6">
    <source>
        <dbReference type="PROSITE" id="PS50106"/>
    </source>
</evidence>
<dbReference type="SUPFAM" id="SSF50156">
    <property type="entry name" value="PDZ domain-like"/>
    <property type="match status" value="1"/>
</dbReference>
<comment type="caution">
    <text evidence="7">The sequence shown here is derived from an EMBL/GenBank/DDBJ whole genome shotgun (WGS) entry which is preliminary data.</text>
</comment>
<dbReference type="GO" id="GO:0008236">
    <property type="term" value="F:serine-type peptidase activity"/>
    <property type="evidence" value="ECO:0007669"/>
    <property type="project" value="UniProtKB-KW"/>
</dbReference>